<feature type="region of interest" description="Disordered" evidence="1">
    <location>
        <begin position="85"/>
        <end position="151"/>
    </location>
</feature>
<proteinExistence type="predicted"/>
<evidence type="ECO:0000313" key="3">
    <source>
        <dbReference type="Proteomes" id="UP000265955"/>
    </source>
</evidence>
<evidence type="ECO:0000313" key="2">
    <source>
        <dbReference type="EMBL" id="RJF95593.1"/>
    </source>
</evidence>
<organism evidence="2 3">
    <name type="scientific">Noviherbaspirillum saxi</name>
    <dbReference type="NCBI Taxonomy" id="2320863"/>
    <lineage>
        <taxon>Bacteria</taxon>
        <taxon>Pseudomonadati</taxon>
        <taxon>Pseudomonadota</taxon>
        <taxon>Betaproteobacteria</taxon>
        <taxon>Burkholderiales</taxon>
        <taxon>Oxalobacteraceae</taxon>
        <taxon>Noviherbaspirillum</taxon>
    </lineage>
</organism>
<evidence type="ECO:0000256" key="1">
    <source>
        <dbReference type="SAM" id="MobiDB-lite"/>
    </source>
</evidence>
<accession>A0A3A3FJC7</accession>
<keyword evidence="3" id="KW-1185">Reference proteome</keyword>
<protein>
    <submittedName>
        <fullName evidence="2">Uncharacterized protein</fullName>
    </submittedName>
</protein>
<comment type="caution">
    <text evidence="2">The sequence shown here is derived from an EMBL/GenBank/DDBJ whole genome shotgun (WGS) entry which is preliminary data.</text>
</comment>
<dbReference type="EMBL" id="QYUO01000002">
    <property type="protein sequence ID" value="RJF95593.1"/>
    <property type="molecule type" value="Genomic_DNA"/>
</dbReference>
<dbReference type="Proteomes" id="UP000265955">
    <property type="component" value="Unassembled WGS sequence"/>
</dbReference>
<name>A0A3A3FJC7_9BURK</name>
<dbReference type="AlphaFoldDB" id="A0A3A3FJC7"/>
<reference evidence="3" key="1">
    <citation type="submission" date="2018-09" db="EMBL/GenBank/DDBJ databases">
        <authorList>
            <person name="Zhu H."/>
        </authorList>
    </citation>
    <scope>NUCLEOTIDE SEQUENCE [LARGE SCALE GENOMIC DNA]</scope>
    <source>
        <strain evidence="3">K1R23-30</strain>
    </source>
</reference>
<sequence length="151" mass="16207">MPRKVSIAASLRLLPMRSGAYFANNKAWIIFVSRSFNMRTNQWITALSTVFALTAAGQAVAEVGIMDGADSFKDFQSFKSRAEVRSELSGSRAPAAPMSSGSSRNDEPASGAYGVGGARYSTQNLEDGRGNVSHPHQLRQPNMPGDIYFGG</sequence>
<gene>
    <name evidence="2" type="ORF">D3871_19575</name>
</gene>